<dbReference type="InterPro" id="IPR006140">
    <property type="entry name" value="D-isomer_DH_NAD-bd"/>
</dbReference>
<dbReference type="InterPro" id="IPR029752">
    <property type="entry name" value="D-isomer_DH_CS1"/>
</dbReference>
<dbReference type="EMBL" id="FMYM01000013">
    <property type="protein sequence ID" value="SDC70675.1"/>
    <property type="molecule type" value="Genomic_DNA"/>
</dbReference>
<dbReference type="InterPro" id="IPR050223">
    <property type="entry name" value="D-isomer_2-hydroxyacid_DH"/>
</dbReference>
<evidence type="ECO:0000256" key="2">
    <source>
        <dbReference type="ARBA" id="ARBA00023002"/>
    </source>
</evidence>
<proteinExistence type="inferred from homology"/>
<gene>
    <name evidence="6" type="ORF">SAMN05421737_11353</name>
</gene>
<dbReference type="InterPro" id="IPR006139">
    <property type="entry name" value="D-isomer_2_OHA_DH_cat_dom"/>
</dbReference>
<dbReference type="AlphaFoldDB" id="A0A1G6NU33"/>
<dbReference type="RefSeq" id="WP_090776607.1">
    <property type="nucleotide sequence ID" value="NZ_FMYM01000013.1"/>
</dbReference>
<dbReference type="InterPro" id="IPR029753">
    <property type="entry name" value="D-isomer_DH_CS"/>
</dbReference>
<dbReference type="GO" id="GO:0030267">
    <property type="term" value="F:glyoxylate reductase (NADPH) activity"/>
    <property type="evidence" value="ECO:0007669"/>
    <property type="project" value="TreeGrafter"/>
</dbReference>
<name>A0A1G6NU33_9BACI</name>
<dbReference type="GO" id="GO:0005829">
    <property type="term" value="C:cytosol"/>
    <property type="evidence" value="ECO:0007669"/>
    <property type="project" value="TreeGrafter"/>
</dbReference>
<evidence type="ECO:0000256" key="1">
    <source>
        <dbReference type="ARBA" id="ARBA00005854"/>
    </source>
</evidence>
<comment type="similarity">
    <text evidence="1 3">Belongs to the D-isomer specific 2-hydroxyacid dehydrogenase family.</text>
</comment>
<dbReference type="PANTHER" id="PTHR10996:SF283">
    <property type="entry name" value="GLYOXYLATE_HYDROXYPYRUVATE REDUCTASE B"/>
    <property type="match status" value="1"/>
</dbReference>
<sequence>MSKPYVFIDEALPLSVEKYLTKYCTYTMWSKSQPVPTHTLQNELKKAAGAMLTQSRPRAADIAHAPHLKVISTATVGYDHLDVSMLAAHGITVTNTPYVLDETVADLIFGLILSGCRRIAELHTWVRAGSWNQAVPLELYGQDVYNKTLGIIGMGRIGEKIAHRAKHGFNMSILYHNRSRRPEAEKLYDAKKVDLTTLLETADVVVIMVPLTKETTHLIGAKELAKMKPTAVLVNGARGAVIDEDALIAALKQQQIWGAALDVFEQEPLPSGHPFLTLENVTLTPHIGSATAATREAMAQRAAENLVAGLNGQQPQDIVENE</sequence>
<dbReference type="GO" id="GO:0051287">
    <property type="term" value="F:NAD binding"/>
    <property type="evidence" value="ECO:0007669"/>
    <property type="project" value="InterPro"/>
</dbReference>
<organism evidence="6 7">
    <name type="scientific">Shouchella lonarensis</name>
    <dbReference type="NCBI Taxonomy" id="1464122"/>
    <lineage>
        <taxon>Bacteria</taxon>
        <taxon>Bacillati</taxon>
        <taxon>Bacillota</taxon>
        <taxon>Bacilli</taxon>
        <taxon>Bacillales</taxon>
        <taxon>Bacillaceae</taxon>
        <taxon>Shouchella</taxon>
    </lineage>
</organism>
<keyword evidence="7" id="KW-1185">Reference proteome</keyword>
<dbReference type="PROSITE" id="PS00065">
    <property type="entry name" value="D_2_HYDROXYACID_DH_1"/>
    <property type="match status" value="1"/>
</dbReference>
<dbReference type="Pfam" id="PF02826">
    <property type="entry name" value="2-Hacid_dh_C"/>
    <property type="match status" value="1"/>
</dbReference>
<dbReference type="SUPFAM" id="SSF52283">
    <property type="entry name" value="Formate/glycerate dehydrogenase catalytic domain-like"/>
    <property type="match status" value="1"/>
</dbReference>
<evidence type="ECO:0000313" key="7">
    <source>
        <dbReference type="Proteomes" id="UP000242662"/>
    </source>
</evidence>
<dbReference type="CDD" id="cd05301">
    <property type="entry name" value="GDH"/>
    <property type="match status" value="1"/>
</dbReference>
<dbReference type="PROSITE" id="PS00671">
    <property type="entry name" value="D_2_HYDROXYACID_DH_3"/>
    <property type="match status" value="1"/>
</dbReference>
<accession>A0A1G6NU33</accession>
<dbReference type="Gene3D" id="3.40.50.720">
    <property type="entry name" value="NAD(P)-binding Rossmann-like Domain"/>
    <property type="match status" value="2"/>
</dbReference>
<feature type="domain" description="D-isomer specific 2-hydroxyacid dehydrogenase NAD-binding" evidence="5">
    <location>
        <begin position="109"/>
        <end position="288"/>
    </location>
</feature>
<evidence type="ECO:0000256" key="3">
    <source>
        <dbReference type="RuleBase" id="RU003719"/>
    </source>
</evidence>
<protein>
    <submittedName>
        <fullName evidence="6">Gluconate 2-dehydrogenase</fullName>
    </submittedName>
</protein>
<dbReference type="PANTHER" id="PTHR10996">
    <property type="entry name" value="2-HYDROXYACID DEHYDROGENASE-RELATED"/>
    <property type="match status" value="1"/>
</dbReference>
<dbReference type="SUPFAM" id="SSF51735">
    <property type="entry name" value="NAD(P)-binding Rossmann-fold domains"/>
    <property type="match status" value="1"/>
</dbReference>
<keyword evidence="2 3" id="KW-0560">Oxidoreductase</keyword>
<dbReference type="OrthoDB" id="9805416at2"/>
<dbReference type="STRING" id="1464122.SAMN05421737_11353"/>
<dbReference type="FunFam" id="3.40.50.720:FF:000462">
    <property type="entry name" value="Glyoxylate reductase (NADP+)"/>
    <property type="match status" value="1"/>
</dbReference>
<evidence type="ECO:0000259" key="4">
    <source>
        <dbReference type="Pfam" id="PF00389"/>
    </source>
</evidence>
<dbReference type="InterPro" id="IPR036291">
    <property type="entry name" value="NAD(P)-bd_dom_sf"/>
</dbReference>
<evidence type="ECO:0000259" key="5">
    <source>
        <dbReference type="Pfam" id="PF02826"/>
    </source>
</evidence>
<dbReference type="Pfam" id="PF00389">
    <property type="entry name" value="2-Hacid_dh"/>
    <property type="match status" value="1"/>
</dbReference>
<feature type="domain" description="D-isomer specific 2-hydroxyacid dehydrogenase catalytic" evidence="4">
    <location>
        <begin position="10"/>
        <end position="319"/>
    </location>
</feature>
<dbReference type="GO" id="GO:0016618">
    <property type="term" value="F:hydroxypyruvate reductase [NAD(P)H] activity"/>
    <property type="evidence" value="ECO:0007669"/>
    <property type="project" value="TreeGrafter"/>
</dbReference>
<evidence type="ECO:0000313" key="6">
    <source>
        <dbReference type="EMBL" id="SDC70675.1"/>
    </source>
</evidence>
<reference evidence="7" key="1">
    <citation type="submission" date="2016-09" db="EMBL/GenBank/DDBJ databases">
        <authorList>
            <person name="Varghese N."/>
            <person name="Submissions S."/>
        </authorList>
    </citation>
    <scope>NUCLEOTIDE SEQUENCE [LARGE SCALE GENOMIC DNA]</scope>
    <source>
        <strain evidence="7">25nlg</strain>
    </source>
</reference>
<dbReference type="Proteomes" id="UP000242662">
    <property type="component" value="Unassembled WGS sequence"/>
</dbReference>